<evidence type="ECO:0000313" key="2">
    <source>
        <dbReference type="EnsemblMetazoa" id="GPAI043062-PA"/>
    </source>
</evidence>
<proteinExistence type="predicted"/>
<keyword evidence="1" id="KW-0812">Transmembrane</keyword>
<dbReference type="EnsemblMetazoa" id="GPAI043062-RA">
    <property type="protein sequence ID" value="GPAI043062-PA"/>
    <property type="gene ID" value="GPAI043062"/>
</dbReference>
<evidence type="ECO:0000256" key="1">
    <source>
        <dbReference type="SAM" id="Phobius"/>
    </source>
</evidence>
<reference evidence="3" key="1">
    <citation type="submission" date="2014-03" db="EMBL/GenBank/DDBJ databases">
        <authorList>
            <person name="Aksoy S."/>
            <person name="Warren W."/>
            <person name="Wilson R.K."/>
        </authorList>
    </citation>
    <scope>NUCLEOTIDE SEQUENCE [LARGE SCALE GENOMIC DNA]</scope>
    <source>
        <strain evidence="3">IAEA</strain>
    </source>
</reference>
<evidence type="ECO:0000313" key="3">
    <source>
        <dbReference type="Proteomes" id="UP000092445"/>
    </source>
</evidence>
<dbReference type="AlphaFoldDB" id="A0A1B0AED6"/>
<dbReference type="Proteomes" id="UP000092445">
    <property type="component" value="Unassembled WGS sequence"/>
</dbReference>
<name>A0A1B0AED6_GLOPL</name>
<accession>A0A1B0AED6</accession>
<organism evidence="2 3">
    <name type="scientific">Glossina pallidipes</name>
    <name type="common">Tsetse fly</name>
    <dbReference type="NCBI Taxonomy" id="7398"/>
    <lineage>
        <taxon>Eukaryota</taxon>
        <taxon>Metazoa</taxon>
        <taxon>Ecdysozoa</taxon>
        <taxon>Arthropoda</taxon>
        <taxon>Hexapoda</taxon>
        <taxon>Insecta</taxon>
        <taxon>Pterygota</taxon>
        <taxon>Neoptera</taxon>
        <taxon>Endopterygota</taxon>
        <taxon>Diptera</taxon>
        <taxon>Brachycera</taxon>
        <taxon>Muscomorpha</taxon>
        <taxon>Hippoboscoidea</taxon>
        <taxon>Glossinidae</taxon>
        <taxon>Glossina</taxon>
    </lineage>
</organism>
<keyword evidence="1" id="KW-1133">Transmembrane helix</keyword>
<protein>
    <submittedName>
        <fullName evidence="2">Uncharacterized protein</fullName>
    </submittedName>
</protein>
<sequence length="169" mass="17769">MVVVVILEEFGIEIFLAPFGTLDVSAVAANKSSADIAAGVSTFEFTAVAAVTVVTLTASSFMVFIVVVVTALVVSVTAFSTVFSRSAARSALSRSRSAAAERPPVFCCCSRCNRVVTPVVRESIIHCVGCCCVFWSVLEARVLCRDFLMRPRSSALSIGNVGEIASTCG</sequence>
<keyword evidence="3" id="KW-1185">Reference proteome</keyword>
<feature type="transmembrane region" description="Helical" evidence="1">
    <location>
        <begin position="61"/>
        <end position="84"/>
    </location>
</feature>
<dbReference type="VEuPathDB" id="VectorBase:GPAI043062"/>
<reference evidence="2" key="2">
    <citation type="submission" date="2020-05" db="UniProtKB">
        <authorList>
            <consortium name="EnsemblMetazoa"/>
        </authorList>
    </citation>
    <scope>IDENTIFICATION</scope>
    <source>
        <strain evidence="2">IAEA</strain>
    </source>
</reference>
<keyword evidence="1" id="KW-0472">Membrane</keyword>